<accession>A0ABW2P3C0</accession>
<keyword evidence="2" id="KW-1133">Transmembrane helix</keyword>
<sequence length="644" mass="66404">MGYPGDRQPRRQPYQPYETPRQPGDLRPETEPQEEAGGPASWTATPEPDPDPPSWARADERRPHPYGDPSGASGDPTFGVGRTYGTPRTSAFPEQPGHVRPFEAPRAGDGATYGHTGAGSAFGDTGEGPAPGNTGAGPAFRNTGAGSAFGNTGAGSAFGNTGAGSAFGSTGEGSAFGNTGAGAASGRPAYGETRGDTGGDGAYGRTRAYGAEGPGGSFGGTQSGGAYGDTQGGRSPGETRGGSFDPRGGSPETRAGSFEPRGGSPETRAGSFEPRGGSFEPRESGPLSGRQARPRPFEDLGRRPFEPPAPAQNDPFTRAPSQTGPFSATPSQSTSSFENTRAQTGAFESPRAQTGSFESRRAETGSFDRTRAQAEPSEAGSAGAVPPPPKEARRSEPDLVPRTSRAPLFMIGGVLALVAVIVVGIAIMSGSDRPTGTAAPSPSGATAQAPVVGRVGGGKYGFAASRKSDPQPLTLGEVFGRKKVTTHGRSYLMTVRRLDKKCKDAVHGTEMQKVLTAGKCTQFLRASFRDAHGKLIGTVGVANLNTAAGAKKAAKTGTGGELEDYVSPLQGKDSATKLLGSGGESYATAWPQGHYLVLLWFQYKDGHKPSKDELKRLNRAAMDITETTVFSALDTRALTGARSN</sequence>
<keyword evidence="4" id="KW-1185">Reference proteome</keyword>
<feature type="transmembrane region" description="Helical" evidence="2">
    <location>
        <begin position="408"/>
        <end position="428"/>
    </location>
</feature>
<reference evidence="4" key="1">
    <citation type="journal article" date="2019" name="Int. J. Syst. Evol. Microbiol.">
        <title>The Global Catalogue of Microorganisms (GCM) 10K type strain sequencing project: providing services to taxonomists for standard genome sequencing and annotation.</title>
        <authorList>
            <consortium name="The Broad Institute Genomics Platform"/>
            <consortium name="The Broad Institute Genome Sequencing Center for Infectious Disease"/>
            <person name="Wu L."/>
            <person name="Ma J."/>
        </authorList>
    </citation>
    <scope>NUCLEOTIDE SEQUENCE [LARGE SCALE GENOMIC DNA]</scope>
    <source>
        <strain evidence="4">CECT 7649</strain>
    </source>
</reference>
<dbReference type="RefSeq" id="WP_380825929.1">
    <property type="nucleotide sequence ID" value="NZ_JBHTCG010000005.1"/>
</dbReference>
<feature type="compositionally biased region" description="Basic and acidic residues" evidence="1">
    <location>
        <begin position="390"/>
        <end position="399"/>
    </location>
</feature>
<feature type="compositionally biased region" description="Basic and acidic residues" evidence="1">
    <location>
        <begin position="358"/>
        <end position="372"/>
    </location>
</feature>
<feature type="compositionally biased region" description="Basic and acidic residues" evidence="1">
    <location>
        <begin position="295"/>
        <end position="305"/>
    </location>
</feature>
<protein>
    <submittedName>
        <fullName evidence="3">Uncharacterized protein</fullName>
    </submittedName>
</protein>
<evidence type="ECO:0000256" key="1">
    <source>
        <dbReference type="SAM" id="MobiDB-lite"/>
    </source>
</evidence>
<feature type="region of interest" description="Disordered" evidence="1">
    <location>
        <begin position="1"/>
        <end position="399"/>
    </location>
</feature>
<evidence type="ECO:0000313" key="3">
    <source>
        <dbReference type="EMBL" id="MFC7382645.1"/>
    </source>
</evidence>
<name>A0ABW2P3C0_9ACTN</name>
<gene>
    <name evidence="3" type="ORF">ACFQSB_10555</name>
</gene>
<organism evidence="3 4">
    <name type="scientific">Sphaerisporangium rhizosphaerae</name>
    <dbReference type="NCBI Taxonomy" id="2269375"/>
    <lineage>
        <taxon>Bacteria</taxon>
        <taxon>Bacillati</taxon>
        <taxon>Actinomycetota</taxon>
        <taxon>Actinomycetes</taxon>
        <taxon>Streptosporangiales</taxon>
        <taxon>Streptosporangiaceae</taxon>
        <taxon>Sphaerisporangium</taxon>
    </lineage>
</organism>
<comment type="caution">
    <text evidence="3">The sequence shown here is derived from an EMBL/GenBank/DDBJ whole genome shotgun (WGS) entry which is preliminary data.</text>
</comment>
<dbReference type="Proteomes" id="UP001596496">
    <property type="component" value="Unassembled WGS sequence"/>
</dbReference>
<feature type="compositionally biased region" description="Low complexity" evidence="1">
    <location>
        <begin position="127"/>
        <end position="139"/>
    </location>
</feature>
<keyword evidence="2" id="KW-0472">Membrane</keyword>
<evidence type="ECO:0000256" key="2">
    <source>
        <dbReference type="SAM" id="Phobius"/>
    </source>
</evidence>
<proteinExistence type="predicted"/>
<dbReference type="EMBL" id="JBHTCG010000005">
    <property type="protein sequence ID" value="MFC7382645.1"/>
    <property type="molecule type" value="Genomic_DNA"/>
</dbReference>
<evidence type="ECO:0000313" key="4">
    <source>
        <dbReference type="Proteomes" id="UP001596496"/>
    </source>
</evidence>
<keyword evidence="2" id="KW-0812">Transmembrane</keyword>
<feature type="compositionally biased region" description="Polar residues" evidence="1">
    <location>
        <begin position="319"/>
        <end position="343"/>
    </location>
</feature>
<feature type="compositionally biased region" description="Gly residues" evidence="1">
    <location>
        <begin position="212"/>
        <end position="235"/>
    </location>
</feature>